<name>A0A0P0CUU5_9BACT</name>
<feature type="chain" id="PRO_5006042926" description="TonB C-terminal domain-containing protein" evidence="10">
    <location>
        <begin position="23"/>
        <end position="131"/>
    </location>
</feature>
<feature type="domain" description="TonB C-terminal" evidence="11">
    <location>
        <begin position="48"/>
        <end position="131"/>
    </location>
</feature>
<dbReference type="GO" id="GO:0015031">
    <property type="term" value="P:protein transport"/>
    <property type="evidence" value="ECO:0007669"/>
    <property type="project" value="UniProtKB-KW"/>
</dbReference>
<dbReference type="Pfam" id="PF03544">
    <property type="entry name" value="TonB_C"/>
    <property type="match status" value="1"/>
</dbReference>
<protein>
    <recommendedName>
        <fullName evidence="11">TonB C-terminal domain-containing protein</fullName>
    </recommendedName>
</protein>
<comment type="similarity">
    <text evidence="2">Belongs to the TonB family.</text>
</comment>
<dbReference type="InterPro" id="IPR051045">
    <property type="entry name" value="TonB-dependent_transducer"/>
</dbReference>
<dbReference type="PROSITE" id="PS52015">
    <property type="entry name" value="TONB_CTD"/>
    <property type="match status" value="1"/>
</dbReference>
<evidence type="ECO:0000256" key="10">
    <source>
        <dbReference type="SAM" id="SignalP"/>
    </source>
</evidence>
<evidence type="ECO:0000256" key="1">
    <source>
        <dbReference type="ARBA" id="ARBA00004383"/>
    </source>
</evidence>
<dbReference type="AlphaFoldDB" id="A0A0P0CUU5"/>
<dbReference type="OrthoDB" id="1100720at2"/>
<evidence type="ECO:0000259" key="11">
    <source>
        <dbReference type="PROSITE" id="PS52015"/>
    </source>
</evidence>
<dbReference type="PANTHER" id="PTHR33446:SF2">
    <property type="entry name" value="PROTEIN TONB"/>
    <property type="match status" value="1"/>
</dbReference>
<feature type="signal peptide" evidence="10">
    <location>
        <begin position="1"/>
        <end position="22"/>
    </location>
</feature>
<dbReference type="SUPFAM" id="SSF74653">
    <property type="entry name" value="TolA/TonB C-terminal domain"/>
    <property type="match status" value="1"/>
</dbReference>
<keyword evidence="5" id="KW-0997">Cell inner membrane</keyword>
<sequence>MKFKHFAAAALFTFFAAGTVSAQTTKPAAATKATTQTGKLPVADHYPGGQDSLIAHIQRNIQYPALAKRNRVMGTCLIHFTLKEDGAITNAKILKEVGGGTGQEALRVVKLLKFKAPGYSEQYSVPVNFKL</sequence>
<dbReference type="GO" id="GO:0098797">
    <property type="term" value="C:plasma membrane protein complex"/>
    <property type="evidence" value="ECO:0007669"/>
    <property type="project" value="TreeGrafter"/>
</dbReference>
<evidence type="ECO:0000256" key="5">
    <source>
        <dbReference type="ARBA" id="ARBA00022519"/>
    </source>
</evidence>
<keyword evidence="13" id="KW-1185">Reference proteome</keyword>
<dbReference type="NCBIfam" id="TIGR01352">
    <property type="entry name" value="tonB_Cterm"/>
    <property type="match status" value="1"/>
</dbReference>
<dbReference type="PATRIC" id="fig|512763.3.peg.705"/>
<evidence type="ECO:0000313" key="12">
    <source>
        <dbReference type="EMBL" id="ALI98157.1"/>
    </source>
</evidence>
<dbReference type="Gene3D" id="3.30.1150.10">
    <property type="match status" value="1"/>
</dbReference>
<organism evidence="12 13">
    <name type="scientific">Rufibacter tibetensis</name>
    <dbReference type="NCBI Taxonomy" id="512763"/>
    <lineage>
        <taxon>Bacteria</taxon>
        <taxon>Pseudomonadati</taxon>
        <taxon>Bacteroidota</taxon>
        <taxon>Cytophagia</taxon>
        <taxon>Cytophagales</taxon>
        <taxon>Hymenobacteraceae</taxon>
        <taxon>Rufibacter</taxon>
    </lineage>
</organism>
<keyword evidence="6" id="KW-0812">Transmembrane</keyword>
<keyword evidence="8" id="KW-1133">Transmembrane helix</keyword>
<keyword evidence="7" id="KW-0653">Protein transport</keyword>
<evidence type="ECO:0000256" key="3">
    <source>
        <dbReference type="ARBA" id="ARBA00022448"/>
    </source>
</evidence>
<keyword evidence="4" id="KW-1003">Cell membrane</keyword>
<dbReference type="InterPro" id="IPR037682">
    <property type="entry name" value="TonB_C"/>
</dbReference>
<evidence type="ECO:0000256" key="9">
    <source>
        <dbReference type="ARBA" id="ARBA00023136"/>
    </source>
</evidence>
<dbReference type="Proteomes" id="UP000061382">
    <property type="component" value="Chromosome"/>
</dbReference>
<comment type="subcellular location">
    <subcellularLocation>
        <location evidence="1">Cell inner membrane</location>
        <topology evidence="1">Single-pass membrane protein</topology>
        <orientation evidence="1">Periplasmic side</orientation>
    </subcellularLocation>
</comment>
<evidence type="ECO:0000256" key="7">
    <source>
        <dbReference type="ARBA" id="ARBA00022927"/>
    </source>
</evidence>
<evidence type="ECO:0000256" key="8">
    <source>
        <dbReference type="ARBA" id="ARBA00022989"/>
    </source>
</evidence>
<dbReference type="KEGG" id="rti:DC20_03155"/>
<evidence type="ECO:0000256" key="2">
    <source>
        <dbReference type="ARBA" id="ARBA00006555"/>
    </source>
</evidence>
<reference evidence="12 13" key="1">
    <citation type="submission" date="2015-08" db="EMBL/GenBank/DDBJ databases">
        <title>Complete genome sequence of Rufibacter tibetensis strain 1351t, a radiation-resistant bacterium from tibet plateau.</title>
        <authorList>
            <person name="Dai J."/>
        </authorList>
    </citation>
    <scope>NUCLEOTIDE SEQUENCE [LARGE SCALE GENOMIC DNA]</scope>
    <source>
        <strain evidence="12 13">1351</strain>
    </source>
</reference>
<evidence type="ECO:0000256" key="6">
    <source>
        <dbReference type="ARBA" id="ARBA00022692"/>
    </source>
</evidence>
<dbReference type="RefSeq" id="WP_062542500.1">
    <property type="nucleotide sequence ID" value="NZ_CP012643.1"/>
</dbReference>
<keyword evidence="10" id="KW-0732">Signal</keyword>
<evidence type="ECO:0000313" key="13">
    <source>
        <dbReference type="Proteomes" id="UP000061382"/>
    </source>
</evidence>
<dbReference type="InterPro" id="IPR006260">
    <property type="entry name" value="TonB/TolA_C"/>
</dbReference>
<keyword evidence="9" id="KW-0472">Membrane</keyword>
<proteinExistence type="inferred from homology"/>
<dbReference type="STRING" id="512763.DC20_03155"/>
<evidence type="ECO:0000256" key="4">
    <source>
        <dbReference type="ARBA" id="ARBA00022475"/>
    </source>
</evidence>
<dbReference type="EMBL" id="CP012643">
    <property type="protein sequence ID" value="ALI98157.1"/>
    <property type="molecule type" value="Genomic_DNA"/>
</dbReference>
<keyword evidence="3" id="KW-0813">Transport</keyword>
<gene>
    <name evidence="12" type="ORF">DC20_03155</name>
</gene>
<dbReference type="PANTHER" id="PTHR33446">
    <property type="entry name" value="PROTEIN TONB-RELATED"/>
    <property type="match status" value="1"/>
</dbReference>
<accession>A0A0P0CUU5</accession>
<dbReference type="GO" id="GO:0055085">
    <property type="term" value="P:transmembrane transport"/>
    <property type="evidence" value="ECO:0007669"/>
    <property type="project" value="InterPro"/>
</dbReference>
<dbReference type="GO" id="GO:0031992">
    <property type="term" value="F:energy transducer activity"/>
    <property type="evidence" value="ECO:0007669"/>
    <property type="project" value="TreeGrafter"/>
</dbReference>